<evidence type="ECO:0000256" key="3">
    <source>
        <dbReference type="ARBA" id="ARBA00022795"/>
    </source>
</evidence>
<reference evidence="6" key="1">
    <citation type="submission" date="2015-11" db="EMBL/GenBank/DDBJ databases">
        <title>Complete genome sequence of a polyethylene glycol-degrading strain Sphingopyxis terrae strain 203-1 (NBRC 15098).</title>
        <authorList>
            <person name="Yoshiyuki O."/>
            <person name="Shouta N."/>
            <person name="Nagata Y."/>
            <person name="Numata M."/>
            <person name="Tsuchikane K."/>
            <person name="Hosoyama A."/>
            <person name="Yamazoe A."/>
            <person name="Tsuda M."/>
            <person name="Fujita N."/>
            <person name="Kawai F."/>
        </authorList>
    </citation>
    <scope>NUCLEOTIDE SEQUENCE [LARGE SCALE GENOMIC DNA]</scope>
    <source>
        <strain evidence="6">203-1</strain>
    </source>
</reference>
<organism evidence="5 6">
    <name type="scientific">Sphingopyxis terrae subsp. terrae NBRC 15098</name>
    <dbReference type="NCBI Taxonomy" id="1219058"/>
    <lineage>
        <taxon>Bacteria</taxon>
        <taxon>Pseudomonadati</taxon>
        <taxon>Pseudomonadota</taxon>
        <taxon>Alphaproteobacteria</taxon>
        <taxon>Sphingomonadales</taxon>
        <taxon>Sphingomonadaceae</taxon>
        <taxon>Sphingopyxis</taxon>
    </lineage>
</organism>
<dbReference type="Pfam" id="PF03963">
    <property type="entry name" value="FlgD"/>
    <property type="match status" value="1"/>
</dbReference>
<evidence type="ECO:0000256" key="1">
    <source>
        <dbReference type="ARBA" id="ARBA00010577"/>
    </source>
</evidence>
<comment type="function">
    <text evidence="4">Required for flagellar hook formation. May act as a scaffolding protein.</text>
</comment>
<comment type="similarity">
    <text evidence="1">Belongs to the FlgD family.</text>
</comment>
<dbReference type="GO" id="GO:0044781">
    <property type="term" value="P:bacterial-type flagellum organization"/>
    <property type="evidence" value="ECO:0007669"/>
    <property type="project" value="UniProtKB-KW"/>
</dbReference>
<dbReference type="KEGG" id="ster:AOA14_09595"/>
<dbReference type="Proteomes" id="UP000076234">
    <property type="component" value="Chromosome"/>
</dbReference>
<reference evidence="5 6" key="2">
    <citation type="journal article" date="2016" name="Genome Announc.">
        <title>Complete Genome Sequence of Sphingopyxis terrae Strain 203-1 (NBRC 111660), a Polyethylene Glycol Degrader.</title>
        <authorList>
            <person name="Ohtsubo Y."/>
            <person name="Nonoyama S."/>
            <person name="Nagata Y."/>
            <person name="Numata M."/>
            <person name="Tsuchikane K."/>
            <person name="Hosoyama A."/>
            <person name="Yamazoe A."/>
            <person name="Tsuda M."/>
            <person name="Fujita N."/>
            <person name="Kawai F."/>
        </authorList>
    </citation>
    <scope>NUCLEOTIDE SEQUENCE [LARGE SCALE GENOMIC DNA]</scope>
    <source>
        <strain evidence="5 6">203-1</strain>
    </source>
</reference>
<gene>
    <name evidence="5" type="ORF">AOA14_09595</name>
</gene>
<accession>A0A142VZZ1</accession>
<dbReference type="EMBL" id="CP013342">
    <property type="protein sequence ID" value="AMU94855.1"/>
    <property type="molecule type" value="Genomic_DNA"/>
</dbReference>
<name>A0A142VZZ1_9SPHN</name>
<keyword evidence="5" id="KW-0969">Cilium</keyword>
<sequence>MTTTSAVNGSNITVVPKNSGTQLGQQDFLRLMTAQLSQQDPFNPVDNQQMVAQMAQFSSLAGVTETNTTLKTISDQLTAQTALLQDIKTAQDAAAAAAAATQSTTQEG</sequence>
<evidence type="ECO:0000313" key="5">
    <source>
        <dbReference type="EMBL" id="AMU94855.1"/>
    </source>
</evidence>
<keyword evidence="5" id="KW-0282">Flagellum</keyword>
<evidence type="ECO:0000256" key="4">
    <source>
        <dbReference type="ARBA" id="ARBA00024746"/>
    </source>
</evidence>
<dbReference type="InterPro" id="IPR005648">
    <property type="entry name" value="FlgD"/>
</dbReference>
<dbReference type="RefSeq" id="WP_003041492.1">
    <property type="nucleotide sequence ID" value="NZ_BCZQ01000008.1"/>
</dbReference>
<dbReference type="STRING" id="1219058.AOA14_09595"/>
<keyword evidence="3" id="KW-1005">Bacterial flagellum biogenesis</keyword>
<keyword evidence="5" id="KW-0966">Cell projection</keyword>
<evidence type="ECO:0000313" key="6">
    <source>
        <dbReference type="Proteomes" id="UP000076234"/>
    </source>
</evidence>
<evidence type="ECO:0000256" key="2">
    <source>
        <dbReference type="ARBA" id="ARBA00016013"/>
    </source>
</evidence>
<protein>
    <recommendedName>
        <fullName evidence="2">Basal-body rod modification protein FlgD</fullName>
    </recommendedName>
</protein>
<dbReference type="AlphaFoldDB" id="A0A142VZZ1"/>
<proteinExistence type="inferred from homology"/>